<dbReference type="Pfam" id="PF11198">
    <property type="entry name" value="DUF2857"/>
    <property type="match status" value="1"/>
</dbReference>
<gene>
    <name evidence="1" type="ORF">JHT90_06115</name>
</gene>
<keyword evidence="2" id="KW-1185">Reference proteome</keyword>
<reference evidence="1 2" key="1">
    <citation type="submission" date="2021-01" db="EMBL/GenBank/DDBJ databases">
        <title>Entomomonas sp. F2A isolated from a house cricket (Acheta domesticus).</title>
        <authorList>
            <person name="Spergser J."/>
            <person name="Busse H.-J."/>
        </authorList>
    </citation>
    <scope>NUCLEOTIDE SEQUENCE [LARGE SCALE GENOMIC DNA]</scope>
    <source>
        <strain evidence="1 2">F2A</strain>
    </source>
</reference>
<organism evidence="1 2">
    <name type="scientific">Entomomonas asaccharolytica</name>
    <dbReference type="NCBI Taxonomy" id="2785331"/>
    <lineage>
        <taxon>Bacteria</taxon>
        <taxon>Pseudomonadati</taxon>
        <taxon>Pseudomonadota</taxon>
        <taxon>Gammaproteobacteria</taxon>
        <taxon>Pseudomonadales</taxon>
        <taxon>Pseudomonadaceae</taxon>
        <taxon>Entomomonas</taxon>
    </lineage>
</organism>
<dbReference type="InterPro" id="IPR021364">
    <property type="entry name" value="DUF2857"/>
</dbReference>
<accession>A0A974RY53</accession>
<dbReference type="KEGG" id="eaz:JHT90_06115"/>
<dbReference type="RefSeq" id="WP_201095248.1">
    <property type="nucleotide sequence ID" value="NZ_CP067393.1"/>
</dbReference>
<name>A0A974RY53_9GAMM</name>
<dbReference type="Proteomes" id="UP000595278">
    <property type="component" value="Chromosome"/>
</dbReference>
<protein>
    <submittedName>
        <fullName evidence="1">DUF2857 domain-containing protein</fullName>
    </submittedName>
</protein>
<dbReference type="AlphaFoldDB" id="A0A974RY53"/>
<evidence type="ECO:0000313" key="2">
    <source>
        <dbReference type="Proteomes" id="UP000595278"/>
    </source>
</evidence>
<proteinExistence type="predicted"/>
<sequence>MELKEFLPASTPLNQAVLSQLIKDINQGYYNRCRAMGINDEVIKMIETLPPNALFELMGTPVVWAKIQIDVNMLQRVIQLTEQKEQHKELIDKAIRNNASNRILNECFGITSTIAAIKRKMMNIQKSKGRVTRLNDEQKKILWSEWKLFLSTEPVIDHIKRMEKLIAIAEQYNWDLTSLWCEIEENNLETKADQELFEKLMMLRAKIEIVTTFFNVSDRKISVTRRFINSDNQDRQPFGSCDEQIKGSVKDEWQYLLNKTKVKHLHQLTREHLKKLISLSDKYRIDFNTLWNALTKGLLGE</sequence>
<dbReference type="EMBL" id="CP067393">
    <property type="protein sequence ID" value="QQP86812.1"/>
    <property type="molecule type" value="Genomic_DNA"/>
</dbReference>
<evidence type="ECO:0000313" key="1">
    <source>
        <dbReference type="EMBL" id="QQP86812.1"/>
    </source>
</evidence>